<sequence>MPKSKYERIYKDLKQKIEEEEYAYQELLPSENQLVQTYDCSRNTIRRAVSRLVTDGYVQTRQGKGIRNIYRPIEQAAFTIGGIESFKESSIRNHMKGRSAVLQFTELTADPKISRRTGFPAGSELYYIQRLHFLDEKPLILNHNYFLKSAVPGLTPEIAENSIYEYLEDTLHMTIVNSKRVMTVEKITQIDEKYLELDVNDYNCLAVITSHTYNSNGVMFEYTQSRHRPDYFCFQDNAIRSFVS</sequence>
<dbReference type="InterPro" id="IPR011663">
    <property type="entry name" value="UTRA"/>
</dbReference>
<proteinExistence type="predicted"/>
<organism evidence="5 6">
    <name type="scientific">Candidatus Blautia stercorigallinarum</name>
    <dbReference type="NCBI Taxonomy" id="2838501"/>
    <lineage>
        <taxon>Bacteria</taxon>
        <taxon>Bacillati</taxon>
        <taxon>Bacillota</taxon>
        <taxon>Clostridia</taxon>
        <taxon>Lachnospirales</taxon>
        <taxon>Lachnospiraceae</taxon>
        <taxon>Blautia</taxon>
    </lineage>
</organism>
<keyword evidence="2" id="KW-0238">DNA-binding</keyword>
<dbReference type="GO" id="GO:0045892">
    <property type="term" value="P:negative regulation of DNA-templated transcription"/>
    <property type="evidence" value="ECO:0007669"/>
    <property type="project" value="TreeGrafter"/>
</dbReference>
<dbReference type="PROSITE" id="PS50949">
    <property type="entry name" value="HTH_GNTR"/>
    <property type="match status" value="1"/>
</dbReference>
<dbReference type="AlphaFoldDB" id="A0A9D1TGT0"/>
<dbReference type="SMART" id="SM00345">
    <property type="entry name" value="HTH_GNTR"/>
    <property type="match status" value="1"/>
</dbReference>
<dbReference type="PANTHER" id="PTHR44846">
    <property type="entry name" value="MANNOSYL-D-GLYCERATE TRANSPORT/METABOLISM SYSTEM REPRESSOR MNGR-RELATED"/>
    <property type="match status" value="1"/>
</dbReference>
<dbReference type="InterPro" id="IPR000524">
    <property type="entry name" value="Tscrpt_reg_HTH_GntR"/>
</dbReference>
<dbReference type="CDD" id="cd07377">
    <property type="entry name" value="WHTH_GntR"/>
    <property type="match status" value="1"/>
</dbReference>
<dbReference type="Gene3D" id="3.40.1410.10">
    <property type="entry name" value="Chorismate lyase-like"/>
    <property type="match status" value="1"/>
</dbReference>
<dbReference type="EMBL" id="DXIQ01000106">
    <property type="protein sequence ID" value="HIV40259.1"/>
    <property type="molecule type" value="Genomic_DNA"/>
</dbReference>
<dbReference type="PANTHER" id="PTHR44846:SF12">
    <property type="entry name" value="HTH-TYPE TRANSCRIPTIONAL REGULATOR TRER"/>
    <property type="match status" value="1"/>
</dbReference>
<dbReference type="InterPro" id="IPR036388">
    <property type="entry name" value="WH-like_DNA-bd_sf"/>
</dbReference>
<keyword evidence="3" id="KW-0804">Transcription</keyword>
<protein>
    <submittedName>
        <fullName evidence="5">UTRA domain-containing protein</fullName>
    </submittedName>
</protein>
<dbReference type="Proteomes" id="UP000886814">
    <property type="component" value="Unassembled WGS sequence"/>
</dbReference>
<feature type="domain" description="HTH gntR-type" evidence="4">
    <location>
        <begin position="3"/>
        <end position="71"/>
    </location>
</feature>
<dbReference type="InterPro" id="IPR036390">
    <property type="entry name" value="WH_DNA-bd_sf"/>
</dbReference>
<evidence type="ECO:0000259" key="4">
    <source>
        <dbReference type="PROSITE" id="PS50949"/>
    </source>
</evidence>
<dbReference type="InterPro" id="IPR050679">
    <property type="entry name" value="Bact_HTH_transcr_reg"/>
</dbReference>
<gene>
    <name evidence="5" type="ORF">H9747_14910</name>
</gene>
<keyword evidence="1" id="KW-0805">Transcription regulation</keyword>
<dbReference type="InterPro" id="IPR028978">
    <property type="entry name" value="Chorismate_lyase_/UTRA_dom_sf"/>
</dbReference>
<dbReference type="SMART" id="SM00866">
    <property type="entry name" value="UTRA"/>
    <property type="match status" value="1"/>
</dbReference>
<dbReference type="Pfam" id="PF07702">
    <property type="entry name" value="UTRA"/>
    <property type="match status" value="1"/>
</dbReference>
<evidence type="ECO:0000313" key="5">
    <source>
        <dbReference type="EMBL" id="HIV40259.1"/>
    </source>
</evidence>
<name>A0A9D1TGT0_9FIRM</name>
<comment type="caution">
    <text evidence="5">The sequence shown here is derived from an EMBL/GenBank/DDBJ whole genome shotgun (WGS) entry which is preliminary data.</text>
</comment>
<dbReference type="SUPFAM" id="SSF46785">
    <property type="entry name" value="Winged helix' DNA-binding domain"/>
    <property type="match status" value="1"/>
</dbReference>
<dbReference type="Gene3D" id="1.10.10.10">
    <property type="entry name" value="Winged helix-like DNA-binding domain superfamily/Winged helix DNA-binding domain"/>
    <property type="match status" value="1"/>
</dbReference>
<reference evidence="5" key="2">
    <citation type="submission" date="2021-04" db="EMBL/GenBank/DDBJ databases">
        <authorList>
            <person name="Gilroy R."/>
        </authorList>
    </citation>
    <scope>NUCLEOTIDE SEQUENCE</scope>
    <source>
        <strain evidence="5">CHK195-9823</strain>
    </source>
</reference>
<dbReference type="SUPFAM" id="SSF64288">
    <property type="entry name" value="Chorismate lyase-like"/>
    <property type="match status" value="1"/>
</dbReference>
<reference evidence="5" key="1">
    <citation type="journal article" date="2021" name="PeerJ">
        <title>Extensive microbial diversity within the chicken gut microbiome revealed by metagenomics and culture.</title>
        <authorList>
            <person name="Gilroy R."/>
            <person name="Ravi A."/>
            <person name="Getino M."/>
            <person name="Pursley I."/>
            <person name="Horton D.L."/>
            <person name="Alikhan N.F."/>
            <person name="Baker D."/>
            <person name="Gharbi K."/>
            <person name="Hall N."/>
            <person name="Watson M."/>
            <person name="Adriaenssens E.M."/>
            <person name="Foster-Nyarko E."/>
            <person name="Jarju S."/>
            <person name="Secka A."/>
            <person name="Antonio M."/>
            <person name="Oren A."/>
            <person name="Chaudhuri R.R."/>
            <person name="La Ragione R."/>
            <person name="Hildebrand F."/>
            <person name="Pallen M.J."/>
        </authorList>
    </citation>
    <scope>NUCLEOTIDE SEQUENCE</scope>
    <source>
        <strain evidence="5">CHK195-9823</strain>
    </source>
</reference>
<accession>A0A9D1TGT0</accession>
<dbReference type="GO" id="GO:0003677">
    <property type="term" value="F:DNA binding"/>
    <property type="evidence" value="ECO:0007669"/>
    <property type="project" value="UniProtKB-KW"/>
</dbReference>
<evidence type="ECO:0000313" key="6">
    <source>
        <dbReference type="Proteomes" id="UP000886814"/>
    </source>
</evidence>
<evidence type="ECO:0000256" key="3">
    <source>
        <dbReference type="ARBA" id="ARBA00023163"/>
    </source>
</evidence>
<dbReference type="PRINTS" id="PR00035">
    <property type="entry name" value="HTHGNTR"/>
</dbReference>
<evidence type="ECO:0000256" key="2">
    <source>
        <dbReference type="ARBA" id="ARBA00023125"/>
    </source>
</evidence>
<dbReference type="Pfam" id="PF00392">
    <property type="entry name" value="GntR"/>
    <property type="match status" value="1"/>
</dbReference>
<dbReference type="GO" id="GO:0003700">
    <property type="term" value="F:DNA-binding transcription factor activity"/>
    <property type="evidence" value="ECO:0007669"/>
    <property type="project" value="InterPro"/>
</dbReference>
<evidence type="ECO:0000256" key="1">
    <source>
        <dbReference type="ARBA" id="ARBA00023015"/>
    </source>
</evidence>